<dbReference type="Gene3D" id="3.50.50.60">
    <property type="entry name" value="FAD/NAD(P)-binding domain"/>
    <property type="match status" value="2"/>
</dbReference>
<evidence type="ECO:0000256" key="6">
    <source>
        <dbReference type="ARBA" id="ARBA00023002"/>
    </source>
</evidence>
<comment type="pathway">
    <text evidence="2">Cofactor biosynthesis; ubiquinone biosynthesis.</text>
</comment>
<dbReference type="Proteomes" id="UP001301442">
    <property type="component" value="Chromosome"/>
</dbReference>
<feature type="domain" description="FAD-binding" evidence="8">
    <location>
        <begin position="7"/>
        <end position="352"/>
    </location>
</feature>
<name>A0ABZ0GTF2_9GAMM</name>
<reference evidence="9 10" key="1">
    <citation type="submission" date="2023-09" db="EMBL/GenBank/DDBJ databases">
        <authorList>
            <person name="Qi X."/>
        </authorList>
    </citation>
    <scope>NUCLEOTIDE SEQUENCE [LARGE SCALE GENOMIC DNA]</scope>
    <source>
        <strain evidence="9 10">S1-1</strain>
    </source>
</reference>
<dbReference type="PANTHER" id="PTHR43876">
    <property type="entry name" value="UBIQUINONE BIOSYNTHESIS MONOOXYGENASE COQ6, MITOCHONDRIAL"/>
    <property type="match status" value="1"/>
</dbReference>
<evidence type="ECO:0000259" key="8">
    <source>
        <dbReference type="Pfam" id="PF01494"/>
    </source>
</evidence>
<dbReference type="InterPro" id="IPR036188">
    <property type="entry name" value="FAD/NAD-bd_sf"/>
</dbReference>
<evidence type="ECO:0000256" key="7">
    <source>
        <dbReference type="ARBA" id="ARBA00023033"/>
    </source>
</evidence>
<evidence type="ECO:0000256" key="5">
    <source>
        <dbReference type="ARBA" id="ARBA00022827"/>
    </source>
</evidence>
<dbReference type="RefSeq" id="WP_348398024.1">
    <property type="nucleotide sequence ID" value="NZ_CP136600.1"/>
</dbReference>
<dbReference type="GO" id="GO:0016491">
    <property type="term" value="F:oxidoreductase activity"/>
    <property type="evidence" value="ECO:0007669"/>
    <property type="project" value="UniProtKB-KW"/>
</dbReference>
<comment type="similarity">
    <text evidence="3">Belongs to the UbiH/COQ6 family.</text>
</comment>
<dbReference type="PANTHER" id="PTHR43876:SF8">
    <property type="entry name" value="2-OCTAPRENYL-6-METHOXYPHENOL HYDROXYLASE"/>
    <property type="match status" value="1"/>
</dbReference>
<dbReference type="NCBIfam" id="TIGR01984">
    <property type="entry name" value="UbiH"/>
    <property type="match status" value="1"/>
</dbReference>
<gene>
    <name evidence="9" type="primary">ubiH</name>
    <name evidence="9" type="synonym">visB</name>
    <name evidence="9" type="ORF">RI844_08535</name>
</gene>
<dbReference type="InterPro" id="IPR018168">
    <property type="entry name" value="Ubi_Hdrlase_CS"/>
</dbReference>
<evidence type="ECO:0000256" key="4">
    <source>
        <dbReference type="ARBA" id="ARBA00022630"/>
    </source>
</evidence>
<evidence type="ECO:0000256" key="1">
    <source>
        <dbReference type="ARBA" id="ARBA00001974"/>
    </source>
</evidence>
<evidence type="ECO:0000256" key="2">
    <source>
        <dbReference type="ARBA" id="ARBA00004749"/>
    </source>
</evidence>
<accession>A0ABZ0GTF2</accession>
<dbReference type="InterPro" id="IPR002938">
    <property type="entry name" value="FAD-bd"/>
</dbReference>
<dbReference type="PRINTS" id="PR00420">
    <property type="entry name" value="RNGMNOXGNASE"/>
</dbReference>
<evidence type="ECO:0000313" key="10">
    <source>
        <dbReference type="Proteomes" id="UP001301442"/>
    </source>
</evidence>
<keyword evidence="5" id="KW-0274">FAD</keyword>
<keyword evidence="10" id="KW-1185">Reference proteome</keyword>
<sequence length="400" mass="43395">MTTATHYDVIISGAGLAGASMALALSKLSKADGSKLSIAVVEAYAINDNLPKSYDARVIALSHGTATYLQELGVWQALKPDAMAIADIHISDRGFYGKARINAADYNVCALGFVSEMQAIGNCLISALKQCPNVHFIEGQSITNIQWQTNAVTVLLANGNCLNASLLLGCDGGQSVCRQQAKISIQQFDYQQVAIIANVSPSKAHKGRAFERFTEYGPLAMLPMTDDRCSLVWTVTPEQVESLMALSDDNFAKQLERAFGSWLGSFSQVGKRFSFPLKLIQADEQTHHRMALIGNASHTLHPIAGQGFNLGMRDVKQMTQTIEQALSENADIGAHKQLRGYADKRSDDHSQVIALTDSLVHLFSNKHLPLVVGRGVGLKVLNYIAPLKKALAEKTMGHTR</sequence>
<dbReference type="Pfam" id="PF01494">
    <property type="entry name" value="FAD_binding_3"/>
    <property type="match status" value="1"/>
</dbReference>
<dbReference type="NCBIfam" id="TIGR01988">
    <property type="entry name" value="Ubi-OHases"/>
    <property type="match status" value="1"/>
</dbReference>
<dbReference type="InterPro" id="IPR051205">
    <property type="entry name" value="UbiH/COQ6_monooxygenase"/>
</dbReference>
<dbReference type="SUPFAM" id="SSF51905">
    <property type="entry name" value="FAD/NAD(P)-binding domain"/>
    <property type="match status" value="1"/>
</dbReference>
<dbReference type="EMBL" id="CP136600">
    <property type="protein sequence ID" value="WOH39257.1"/>
    <property type="molecule type" value="Genomic_DNA"/>
</dbReference>
<proteinExistence type="inferred from homology"/>
<dbReference type="InterPro" id="IPR010971">
    <property type="entry name" value="UbiH/COQ6"/>
</dbReference>
<comment type="cofactor">
    <cofactor evidence="1">
        <name>FAD</name>
        <dbReference type="ChEBI" id="CHEBI:57692"/>
    </cofactor>
</comment>
<protein>
    <submittedName>
        <fullName evidence="9">2-octaprenyl-6-methoxyphenyl hydroxylase</fullName>
        <ecNumber evidence="9">1.14.13.-</ecNumber>
    </submittedName>
</protein>
<dbReference type="NCBIfam" id="NF004356">
    <property type="entry name" value="PRK05732.1"/>
    <property type="match status" value="1"/>
</dbReference>
<keyword evidence="4" id="KW-0285">Flavoprotein</keyword>
<keyword evidence="6 9" id="KW-0560">Oxidoreductase</keyword>
<dbReference type="EC" id="1.14.13.-" evidence="9"/>
<dbReference type="PROSITE" id="PS01304">
    <property type="entry name" value="UBIH"/>
    <property type="match status" value="1"/>
</dbReference>
<dbReference type="InterPro" id="IPR011295">
    <property type="entry name" value="UbiH"/>
</dbReference>
<evidence type="ECO:0000256" key="3">
    <source>
        <dbReference type="ARBA" id="ARBA00005349"/>
    </source>
</evidence>
<keyword evidence="7" id="KW-0503">Monooxygenase</keyword>
<evidence type="ECO:0000313" key="9">
    <source>
        <dbReference type="EMBL" id="WOH39257.1"/>
    </source>
</evidence>
<organism evidence="9 10">
    <name type="scientific">Thalassotalea fonticola</name>
    <dbReference type="NCBI Taxonomy" id="3065649"/>
    <lineage>
        <taxon>Bacteria</taxon>
        <taxon>Pseudomonadati</taxon>
        <taxon>Pseudomonadota</taxon>
        <taxon>Gammaproteobacteria</taxon>
        <taxon>Alteromonadales</taxon>
        <taxon>Colwelliaceae</taxon>
        <taxon>Thalassotalea</taxon>
    </lineage>
</organism>